<evidence type="ECO:0000313" key="1">
    <source>
        <dbReference type="EMBL" id="GJE66696.1"/>
    </source>
</evidence>
<reference evidence="1" key="1">
    <citation type="journal article" date="2021" name="Front. Microbiol.">
        <title>Comprehensive Comparative Genomics and Phenotyping of Methylobacterium Species.</title>
        <authorList>
            <person name="Alessa O."/>
            <person name="Ogura Y."/>
            <person name="Fujitani Y."/>
            <person name="Takami H."/>
            <person name="Hayashi T."/>
            <person name="Sahin N."/>
            <person name="Tani A."/>
        </authorList>
    </citation>
    <scope>NUCLEOTIDE SEQUENCE</scope>
    <source>
        <strain evidence="1">NBRC 15686</strain>
    </source>
</reference>
<dbReference type="EMBL" id="BPRC01000016">
    <property type="protein sequence ID" value="GJE66696.1"/>
    <property type="molecule type" value="Genomic_DNA"/>
</dbReference>
<accession>A0ABQ4UJ38</accession>
<sequence length="142" mass="15112">MIAAAKPVHIAIVAGKPFRFFRGPGPAPDMPWHAHDDLLAALALPRPLRRELRAKMLKNFGSNCRTVEVDGEPVLIAPHYVAQGLVSAAREGGHGITTTPAQVNRDYVAGGMAALKALTEGLGQVEGFHYVMAAFHNQGGDP</sequence>
<reference evidence="1" key="2">
    <citation type="submission" date="2021-08" db="EMBL/GenBank/DDBJ databases">
        <authorList>
            <person name="Tani A."/>
            <person name="Ola A."/>
            <person name="Ogura Y."/>
            <person name="Katsura K."/>
            <person name="Hayashi T."/>
        </authorList>
    </citation>
    <scope>NUCLEOTIDE SEQUENCE</scope>
    <source>
        <strain evidence="1">NBRC 15686</strain>
    </source>
</reference>
<organism evidence="1 2">
    <name type="scientific">Methylorubrum aminovorans</name>
    <dbReference type="NCBI Taxonomy" id="269069"/>
    <lineage>
        <taxon>Bacteria</taxon>
        <taxon>Pseudomonadati</taxon>
        <taxon>Pseudomonadota</taxon>
        <taxon>Alphaproteobacteria</taxon>
        <taxon>Hyphomicrobiales</taxon>
        <taxon>Methylobacteriaceae</taxon>
        <taxon>Methylorubrum</taxon>
    </lineage>
</organism>
<keyword evidence="2" id="KW-1185">Reference proteome</keyword>
<name>A0ABQ4UJ38_9HYPH</name>
<proteinExistence type="predicted"/>
<gene>
    <name evidence="1" type="ORF">LNAOJCKE_3917</name>
</gene>
<dbReference type="RefSeq" id="WP_238226570.1">
    <property type="nucleotide sequence ID" value="NZ_BAAADH010000022.1"/>
</dbReference>
<protein>
    <submittedName>
        <fullName evidence="1">Uncharacterized protein</fullName>
    </submittedName>
</protein>
<evidence type="ECO:0000313" key="2">
    <source>
        <dbReference type="Proteomes" id="UP001055039"/>
    </source>
</evidence>
<comment type="caution">
    <text evidence="1">The sequence shown here is derived from an EMBL/GenBank/DDBJ whole genome shotgun (WGS) entry which is preliminary data.</text>
</comment>
<dbReference type="Proteomes" id="UP001055039">
    <property type="component" value="Unassembled WGS sequence"/>
</dbReference>